<keyword evidence="1" id="KW-0732">Signal</keyword>
<evidence type="ECO:0000313" key="2">
    <source>
        <dbReference type="EMBL" id="NMO13526.1"/>
    </source>
</evidence>
<evidence type="ECO:0008006" key="4">
    <source>
        <dbReference type="Google" id="ProtNLM"/>
    </source>
</evidence>
<keyword evidence="3" id="KW-1185">Reference proteome</keyword>
<proteinExistence type="predicted"/>
<organism evidence="2 3">
    <name type="scientific">Pyxidicoccus fallax</name>
    <dbReference type="NCBI Taxonomy" id="394095"/>
    <lineage>
        <taxon>Bacteria</taxon>
        <taxon>Pseudomonadati</taxon>
        <taxon>Myxococcota</taxon>
        <taxon>Myxococcia</taxon>
        <taxon>Myxococcales</taxon>
        <taxon>Cystobacterineae</taxon>
        <taxon>Myxococcaceae</taxon>
        <taxon>Pyxidicoccus</taxon>
    </lineage>
</organism>
<protein>
    <recommendedName>
        <fullName evidence="4">PDZ domain-containing protein</fullName>
    </recommendedName>
</protein>
<dbReference type="AlphaFoldDB" id="A0A848L4I4"/>
<dbReference type="RefSeq" id="WP_169342806.1">
    <property type="nucleotide sequence ID" value="NZ_JABBJJ010000004.1"/>
</dbReference>
<dbReference type="SUPFAM" id="SSF50156">
    <property type="entry name" value="PDZ domain-like"/>
    <property type="match status" value="1"/>
</dbReference>
<sequence>MKILSMLTLGIAVSMLSACSTETLPREGNTGEALHTGVSEAELSMLLAPEPGATAADYEARTHRYRLFGVQLSQVPSESFATLAETSTWETRNLYVGELLGRNLRVTAITPEGLQLTGAEGARVLSVGRDVPLRVIHHRFDRAAVHEGRLHWRVKGDVVARIRGQFGPAARAESVKVFPEPAIRLTHVQEAGVLARLGFREGDLLFSMNGERLTPDNLGSLADRLTEPGSTVRLEVFRESAFQTLTFTVDGP</sequence>
<reference evidence="2 3" key="1">
    <citation type="submission" date="2020-04" db="EMBL/GenBank/DDBJ databases">
        <title>Draft genome of Pyxidicoccus fallax type strain.</title>
        <authorList>
            <person name="Whitworth D.E."/>
        </authorList>
    </citation>
    <scope>NUCLEOTIDE SEQUENCE [LARGE SCALE GENOMIC DNA]</scope>
    <source>
        <strain evidence="2 3">DSM 14698</strain>
    </source>
</reference>
<dbReference type="Gene3D" id="2.30.42.10">
    <property type="match status" value="1"/>
</dbReference>
<evidence type="ECO:0000256" key="1">
    <source>
        <dbReference type="SAM" id="SignalP"/>
    </source>
</evidence>
<comment type="caution">
    <text evidence="2">The sequence shown here is derived from an EMBL/GenBank/DDBJ whole genome shotgun (WGS) entry which is preliminary data.</text>
</comment>
<accession>A0A848L4I4</accession>
<feature type="signal peptide" evidence="1">
    <location>
        <begin position="1"/>
        <end position="20"/>
    </location>
</feature>
<dbReference type="EMBL" id="JABBJJ010000004">
    <property type="protein sequence ID" value="NMO13526.1"/>
    <property type="molecule type" value="Genomic_DNA"/>
</dbReference>
<evidence type="ECO:0000313" key="3">
    <source>
        <dbReference type="Proteomes" id="UP000518300"/>
    </source>
</evidence>
<dbReference type="Proteomes" id="UP000518300">
    <property type="component" value="Unassembled WGS sequence"/>
</dbReference>
<name>A0A848L4I4_9BACT</name>
<dbReference type="InterPro" id="IPR036034">
    <property type="entry name" value="PDZ_sf"/>
</dbReference>
<dbReference type="PROSITE" id="PS51257">
    <property type="entry name" value="PROKAR_LIPOPROTEIN"/>
    <property type="match status" value="1"/>
</dbReference>
<feature type="chain" id="PRO_5032985880" description="PDZ domain-containing protein" evidence="1">
    <location>
        <begin position="21"/>
        <end position="252"/>
    </location>
</feature>
<gene>
    <name evidence="2" type="ORF">HG543_01435</name>
</gene>